<dbReference type="RefSeq" id="WP_307202191.1">
    <property type="nucleotide sequence ID" value="NZ_JAUTAN010000001.1"/>
</dbReference>
<organism evidence="3 4">
    <name type="scientific">Nocardioides zeae</name>
    <dbReference type="NCBI Taxonomy" id="1457234"/>
    <lineage>
        <taxon>Bacteria</taxon>
        <taxon>Bacillati</taxon>
        <taxon>Actinomycetota</taxon>
        <taxon>Actinomycetes</taxon>
        <taxon>Propionibacteriales</taxon>
        <taxon>Nocardioidaceae</taxon>
        <taxon>Nocardioides</taxon>
    </lineage>
</organism>
<keyword evidence="1" id="KW-0808">Transferase</keyword>
<proteinExistence type="predicted"/>
<dbReference type="InterPro" id="IPR050483">
    <property type="entry name" value="CoA-transferase_III_domain"/>
</dbReference>
<evidence type="ECO:0000313" key="3">
    <source>
        <dbReference type="EMBL" id="MDQ1105701.1"/>
    </source>
</evidence>
<comment type="caution">
    <text evidence="3">The sequence shown here is derived from an EMBL/GenBank/DDBJ whole genome shotgun (WGS) entry which is preliminary data.</text>
</comment>
<sequence>MDLPADTSATTGPPEPAGPGSLGDIRVLDITTNVAGPFATQVLGDLGADVIKVERPSGGDDTRGWGPPYWPNGESVTFSTLNRNKRSLALDLSSDEGRERLRGLVAEADVLVENMRPGAMDRLGFGDDALRALNPRLVVCHITGFGPGPSAAKPAYDPLMQAFSGLMGIVGEPGRAPVRIPVSVLDKGAGMWAVIGILNALRLREQTGAGSVVATSLLETALQWEPAQLLGVLADGSVAGQLGSATLGIAPYQAFLAQDRHLVIAVGNERLWSKFTAVMGREDWRTDERFVDNGSRFRNREVLAEEIEVELKSRPAQEWIATFEAVGIPCSLIRRVDEVLRDEQVVATGAVAPLEHPEVPAYATVHTPVRTDGEHFALRRRPPVLGEHSLESFEGSASRQERR</sequence>
<dbReference type="Gene3D" id="3.30.1540.10">
    <property type="entry name" value="formyl-coa transferase, domain 3"/>
    <property type="match status" value="1"/>
</dbReference>
<evidence type="ECO:0000256" key="1">
    <source>
        <dbReference type="ARBA" id="ARBA00022679"/>
    </source>
</evidence>
<accession>A0AAJ1U723</accession>
<dbReference type="Proteomes" id="UP001239215">
    <property type="component" value="Unassembled WGS sequence"/>
</dbReference>
<dbReference type="GO" id="GO:0008410">
    <property type="term" value="F:CoA-transferase activity"/>
    <property type="evidence" value="ECO:0007669"/>
    <property type="project" value="TreeGrafter"/>
</dbReference>
<dbReference type="Gene3D" id="3.40.50.10540">
    <property type="entry name" value="Crotonobetainyl-coa:carnitine coa-transferase, domain 1"/>
    <property type="match status" value="1"/>
</dbReference>
<dbReference type="SUPFAM" id="SSF89796">
    <property type="entry name" value="CoA-transferase family III (CaiB/BaiF)"/>
    <property type="match status" value="1"/>
</dbReference>
<dbReference type="InterPro" id="IPR044855">
    <property type="entry name" value="CoA-Trfase_III_dom3_sf"/>
</dbReference>
<dbReference type="InterPro" id="IPR003673">
    <property type="entry name" value="CoA-Trfase_fam_III"/>
</dbReference>
<evidence type="ECO:0000313" key="4">
    <source>
        <dbReference type="Proteomes" id="UP001239215"/>
    </source>
</evidence>
<dbReference type="PANTHER" id="PTHR48207">
    <property type="entry name" value="SUCCINATE--HYDROXYMETHYLGLUTARATE COA-TRANSFERASE"/>
    <property type="match status" value="1"/>
</dbReference>
<name>A0AAJ1U723_9ACTN</name>
<reference evidence="3" key="1">
    <citation type="submission" date="2023-07" db="EMBL/GenBank/DDBJ databases">
        <title>Functional and genomic diversity of the sorghum phyllosphere microbiome.</title>
        <authorList>
            <person name="Shade A."/>
        </authorList>
    </citation>
    <scope>NUCLEOTIDE SEQUENCE</scope>
    <source>
        <strain evidence="3">SORGH_AS_1067</strain>
    </source>
</reference>
<protein>
    <submittedName>
        <fullName evidence="3">Crotonobetainyl-CoA:carnitine CoA-transferase CaiB-like acyl-CoA transferase</fullName>
    </submittedName>
</protein>
<dbReference type="AlphaFoldDB" id="A0AAJ1U723"/>
<dbReference type="PANTHER" id="PTHR48207:SF3">
    <property type="entry name" value="SUCCINATE--HYDROXYMETHYLGLUTARATE COA-TRANSFERASE"/>
    <property type="match status" value="1"/>
</dbReference>
<gene>
    <name evidence="3" type="ORF">QE405_002985</name>
</gene>
<feature type="region of interest" description="Disordered" evidence="2">
    <location>
        <begin position="1"/>
        <end position="23"/>
    </location>
</feature>
<dbReference type="EMBL" id="JAUTAN010000001">
    <property type="protein sequence ID" value="MDQ1105701.1"/>
    <property type="molecule type" value="Genomic_DNA"/>
</dbReference>
<dbReference type="InterPro" id="IPR023606">
    <property type="entry name" value="CoA-Trfase_III_dom_1_sf"/>
</dbReference>
<dbReference type="Pfam" id="PF02515">
    <property type="entry name" value="CoA_transf_3"/>
    <property type="match status" value="1"/>
</dbReference>
<evidence type="ECO:0000256" key="2">
    <source>
        <dbReference type="SAM" id="MobiDB-lite"/>
    </source>
</evidence>